<evidence type="ECO:0000313" key="5">
    <source>
        <dbReference type="Proteomes" id="UP000658656"/>
    </source>
</evidence>
<organism evidence="4 5">
    <name type="scientific">Amycolatopsis bartoniae</name>
    <dbReference type="NCBI Taxonomy" id="941986"/>
    <lineage>
        <taxon>Bacteria</taxon>
        <taxon>Bacillati</taxon>
        <taxon>Actinomycetota</taxon>
        <taxon>Actinomycetes</taxon>
        <taxon>Pseudonocardiales</taxon>
        <taxon>Pseudonocardiaceae</taxon>
        <taxon>Amycolatopsis</taxon>
    </lineage>
</organism>
<reference evidence="4" key="2">
    <citation type="submission" date="2020-09" db="EMBL/GenBank/DDBJ databases">
        <authorList>
            <person name="Sun Q."/>
            <person name="Zhou Y."/>
        </authorList>
    </citation>
    <scope>NUCLEOTIDE SEQUENCE</scope>
    <source>
        <strain evidence="4">CGMCC 4.7679</strain>
    </source>
</reference>
<dbReference type="Pfam" id="PF13478">
    <property type="entry name" value="XdhC_C"/>
    <property type="match status" value="1"/>
</dbReference>
<gene>
    <name evidence="4" type="ORF">GCM10017566_38690</name>
</gene>
<dbReference type="InterPro" id="IPR012348">
    <property type="entry name" value="RNR-like"/>
</dbReference>
<dbReference type="InterPro" id="IPR007029">
    <property type="entry name" value="YHS_dom"/>
</dbReference>
<dbReference type="Pfam" id="PF04945">
    <property type="entry name" value="YHS"/>
    <property type="match status" value="1"/>
</dbReference>
<dbReference type="Gene3D" id="3.40.50.720">
    <property type="entry name" value="NAD(P)-binding Rossmann-like Domain"/>
    <property type="match status" value="1"/>
</dbReference>
<evidence type="ECO:0008006" key="6">
    <source>
        <dbReference type="Google" id="ProtNLM"/>
    </source>
</evidence>
<evidence type="ECO:0000259" key="1">
    <source>
        <dbReference type="Pfam" id="PF02625"/>
    </source>
</evidence>
<evidence type="ECO:0000259" key="3">
    <source>
        <dbReference type="Pfam" id="PF13478"/>
    </source>
</evidence>
<dbReference type="PANTHER" id="PTHR30388:SF4">
    <property type="entry name" value="MOLYBDENUM COFACTOR INSERTION CHAPERONE PAOD"/>
    <property type="match status" value="1"/>
</dbReference>
<dbReference type="InterPro" id="IPR027051">
    <property type="entry name" value="XdhC_Rossmann_dom"/>
</dbReference>
<dbReference type="Gene3D" id="1.10.620.20">
    <property type="entry name" value="Ribonucleotide Reductase, subunit A"/>
    <property type="match status" value="1"/>
</dbReference>
<protein>
    <recommendedName>
        <fullName evidence="6">YHS domain-containing protein</fullName>
    </recommendedName>
</protein>
<proteinExistence type="predicted"/>
<dbReference type="RefSeq" id="WP_145936663.1">
    <property type="nucleotide sequence ID" value="NZ_BNAV01000005.1"/>
</dbReference>
<comment type="caution">
    <text evidence="4">The sequence shown here is derived from an EMBL/GenBank/DDBJ whole genome shotgun (WGS) entry which is preliminary data.</text>
</comment>
<feature type="domain" description="XdhC- CoxI" evidence="1">
    <location>
        <begin position="15"/>
        <end position="80"/>
    </location>
</feature>
<dbReference type="InterPro" id="IPR052698">
    <property type="entry name" value="MoCofactor_Util/Proc"/>
</dbReference>
<accession>A0A8H9ITE8</accession>
<name>A0A8H9ITE8_9PSEU</name>
<dbReference type="PANTHER" id="PTHR30388">
    <property type="entry name" value="ALDEHYDE OXIDOREDUCTASE MOLYBDENUM COFACTOR ASSEMBLY PROTEIN"/>
    <property type="match status" value="1"/>
</dbReference>
<dbReference type="OrthoDB" id="5242066at2"/>
<dbReference type="EMBL" id="BNAV01000005">
    <property type="protein sequence ID" value="GHF61533.1"/>
    <property type="molecule type" value="Genomic_DNA"/>
</dbReference>
<keyword evidence="5" id="KW-1185">Reference proteome</keyword>
<dbReference type="Proteomes" id="UP000658656">
    <property type="component" value="Unassembled WGS sequence"/>
</dbReference>
<dbReference type="InterPro" id="IPR009078">
    <property type="entry name" value="Ferritin-like_SF"/>
</dbReference>
<evidence type="ECO:0000259" key="2">
    <source>
        <dbReference type="Pfam" id="PF04945"/>
    </source>
</evidence>
<dbReference type="InterPro" id="IPR003777">
    <property type="entry name" value="XdhC_CoxI"/>
</dbReference>
<feature type="domain" description="XdhC Rossmann" evidence="3">
    <location>
        <begin position="120"/>
        <end position="228"/>
    </location>
</feature>
<reference evidence="4" key="1">
    <citation type="journal article" date="2014" name="Int. J. Syst. Evol. Microbiol.">
        <title>Complete genome sequence of Corynebacterium casei LMG S-19264T (=DSM 44701T), isolated from a smear-ripened cheese.</title>
        <authorList>
            <consortium name="US DOE Joint Genome Institute (JGI-PGF)"/>
            <person name="Walter F."/>
            <person name="Albersmeier A."/>
            <person name="Kalinowski J."/>
            <person name="Ruckert C."/>
        </authorList>
    </citation>
    <scope>NUCLEOTIDE SEQUENCE</scope>
    <source>
        <strain evidence="4">CGMCC 4.7679</strain>
    </source>
</reference>
<dbReference type="AlphaFoldDB" id="A0A8H9ITE8"/>
<dbReference type="Pfam" id="PF02625">
    <property type="entry name" value="XdhC_CoxI"/>
    <property type="match status" value="1"/>
</dbReference>
<evidence type="ECO:0000313" key="4">
    <source>
        <dbReference type="EMBL" id="GHF61533.1"/>
    </source>
</evidence>
<dbReference type="GO" id="GO:0016491">
    <property type="term" value="F:oxidoreductase activity"/>
    <property type="evidence" value="ECO:0007669"/>
    <property type="project" value="InterPro"/>
</dbReference>
<sequence>MTSRLALLAQADSLRASRRPFVLATVVRAQRPTSAKPGDCALVLPDGTIEGFVGGDCAESTVRLQGIRLLGTGESTLLRITPEAGPGERVEEGVVTVGNPCLSGGALEIFLEAQLPPVLVVVHGDAPVARALVSVGRALGYDVRTEADPLPEDANAVLVASHGRGEDTVLKAAAAAGIDYIGLIASHRRGTAVLDGLQLDADVVHTPAGFDIGARTPEEIAVSVYAEMIAARPREPGHAFDVEPAEAVDPVCGMNVALTADALRLTHDGRPYHFCGPGCHQAFADDPGRYVHA</sequence>
<dbReference type="SUPFAM" id="SSF47240">
    <property type="entry name" value="Ferritin-like"/>
    <property type="match status" value="1"/>
</dbReference>
<feature type="domain" description="YHS" evidence="2">
    <location>
        <begin position="248"/>
        <end position="293"/>
    </location>
</feature>